<dbReference type="KEGG" id="asx:CDL62_02875"/>
<dbReference type="PANTHER" id="PTHR43331:SF1">
    <property type="entry name" value="HOMOSERINE DEHYDROGENASE"/>
    <property type="match status" value="1"/>
</dbReference>
<evidence type="ECO:0000256" key="10">
    <source>
        <dbReference type="RuleBase" id="RU000579"/>
    </source>
</evidence>
<dbReference type="GO" id="GO:0004412">
    <property type="term" value="F:homoserine dehydrogenase activity"/>
    <property type="evidence" value="ECO:0007669"/>
    <property type="project" value="UniProtKB-EC"/>
</dbReference>
<dbReference type="Gene3D" id="3.30.360.10">
    <property type="entry name" value="Dihydrodipicolinate Reductase, domain 2"/>
    <property type="match status" value="1"/>
</dbReference>
<evidence type="ECO:0000313" key="14">
    <source>
        <dbReference type="EMBL" id="SKC20370.1"/>
    </source>
</evidence>
<evidence type="ECO:0000256" key="3">
    <source>
        <dbReference type="ARBA" id="ARBA00006753"/>
    </source>
</evidence>
<keyword evidence="9 10" id="KW-0486">Methionine biosynthesis</keyword>
<keyword evidence="15" id="KW-1185">Reference proteome</keyword>
<feature type="domain" description="Homoserine dehydrogenase catalytic" evidence="12">
    <location>
        <begin position="129"/>
        <end position="307"/>
    </location>
</feature>
<dbReference type="PANTHER" id="PTHR43331">
    <property type="entry name" value="HOMOSERINE DEHYDROGENASE"/>
    <property type="match status" value="1"/>
</dbReference>
<proteinExistence type="inferred from homology"/>
<keyword evidence="6 10" id="KW-0028">Amino-acid biosynthesis</keyword>
<reference evidence="14 15" key="1">
    <citation type="submission" date="2017-02" db="EMBL/GenBank/DDBJ databases">
        <authorList>
            <person name="Peterson S.W."/>
        </authorList>
    </citation>
    <scope>NUCLEOTIDE SEQUENCE [LARGE SCALE GENOMIC DNA]</scope>
    <source>
        <strain evidence="14 15">DSM 24412</strain>
    </source>
</reference>
<evidence type="ECO:0000256" key="7">
    <source>
        <dbReference type="ARBA" id="ARBA00022697"/>
    </source>
</evidence>
<dbReference type="EC" id="1.1.1.3" evidence="4 10"/>
<dbReference type="UniPathway" id="UPA00051">
    <property type="reaction ID" value="UER00465"/>
</dbReference>
<keyword evidence="10" id="KW-0521">NADP</keyword>
<comment type="pathway">
    <text evidence="2 10">Amino-acid biosynthesis; L-methionine biosynthesis via de novo pathway; L-homoserine from L-aspartate: step 3/3.</text>
</comment>
<dbReference type="FunFam" id="3.30.360.10:FF:000005">
    <property type="entry name" value="Homoserine dehydrogenase"/>
    <property type="match status" value="1"/>
</dbReference>
<name>A0A1T5HIH3_9BACT</name>
<evidence type="ECO:0000313" key="15">
    <source>
        <dbReference type="Proteomes" id="UP000191055"/>
    </source>
</evidence>
<dbReference type="InterPro" id="IPR036291">
    <property type="entry name" value="NAD(P)-bd_dom_sf"/>
</dbReference>
<dbReference type="RefSeq" id="WP_079558054.1">
    <property type="nucleotide sequence ID" value="NZ_CP021904.1"/>
</dbReference>
<comment type="similarity">
    <text evidence="3 11">Belongs to the homoserine dehydrogenase family.</text>
</comment>
<dbReference type="STRING" id="889453.SAMN03080601_02339"/>
<dbReference type="EMBL" id="FUYV01000013">
    <property type="protein sequence ID" value="SKC20370.1"/>
    <property type="molecule type" value="Genomic_DNA"/>
</dbReference>
<dbReference type="OrthoDB" id="9808167at2"/>
<dbReference type="PROSITE" id="PS01042">
    <property type="entry name" value="HOMOSER_DHGENASE"/>
    <property type="match status" value="1"/>
</dbReference>
<dbReference type="GO" id="GO:0009086">
    <property type="term" value="P:methionine biosynthetic process"/>
    <property type="evidence" value="ECO:0007669"/>
    <property type="project" value="UniProtKB-KW"/>
</dbReference>
<comment type="catalytic activity">
    <reaction evidence="10">
        <text>L-homoserine + NADP(+) = L-aspartate 4-semialdehyde + NADPH + H(+)</text>
        <dbReference type="Rhea" id="RHEA:15761"/>
        <dbReference type="ChEBI" id="CHEBI:15378"/>
        <dbReference type="ChEBI" id="CHEBI:57476"/>
        <dbReference type="ChEBI" id="CHEBI:57783"/>
        <dbReference type="ChEBI" id="CHEBI:58349"/>
        <dbReference type="ChEBI" id="CHEBI:537519"/>
        <dbReference type="EC" id="1.1.1.3"/>
    </reaction>
</comment>
<feature type="domain" description="Aspartate/homoserine dehydrogenase NAD-binding" evidence="13">
    <location>
        <begin position="12"/>
        <end position="121"/>
    </location>
</feature>
<dbReference type="Pfam" id="PF03447">
    <property type="entry name" value="NAD_binding_3"/>
    <property type="match status" value="1"/>
</dbReference>
<dbReference type="SUPFAM" id="SSF55347">
    <property type="entry name" value="Glyceraldehyde-3-phosphate dehydrogenase-like, C-terminal domain"/>
    <property type="match status" value="1"/>
</dbReference>
<evidence type="ECO:0000256" key="5">
    <source>
        <dbReference type="ARBA" id="ARBA00013376"/>
    </source>
</evidence>
<sequence>MARQELKIGVFGFGVVGKGLYEVMKQSPALDKAIKKICVRSKKQRDLPESFFTYNPDDIINDEEINTVVELVDDSEAAYHIVKKSLQKGKNVVSANKKMIAEHMAEMIALQKEHNVSLLYEASACGSIPVIRSLEEYYDNDLLLSVTGILNGSSNYILSRVFDNGQPYEVALKEAQTLGFAESDPTFDVEGFDSLYKLVILTMHSFGVVINPDEVLNYGISNISDFDINYAREKGFKIKLVGQVERLRENKITLFVLPRFVGRDKYIYAVEEEFNGVVIKGLAYDKQFMFGKGAGGHPTGSAVLSDITALMHNYRYEYKKTNYFQGFSYFKDAAIEIYLRYRDKEVLSHFDFQSVSEEYRGPKNSYVIGFIKLSSLMAIREKLRDKQLFIAATGKALNY</sequence>
<evidence type="ECO:0000256" key="6">
    <source>
        <dbReference type="ARBA" id="ARBA00022605"/>
    </source>
</evidence>
<gene>
    <name evidence="14" type="ORF">SAMN03080601_02339</name>
</gene>
<dbReference type="UniPathway" id="UPA00050">
    <property type="reaction ID" value="UER00063"/>
</dbReference>
<dbReference type="SUPFAM" id="SSF51735">
    <property type="entry name" value="NAD(P)-binding Rossmann-fold domains"/>
    <property type="match status" value="1"/>
</dbReference>
<dbReference type="GO" id="GO:0009088">
    <property type="term" value="P:threonine biosynthetic process"/>
    <property type="evidence" value="ECO:0007669"/>
    <property type="project" value="UniProtKB-UniPathway"/>
</dbReference>
<comment type="pathway">
    <text evidence="1 10">Amino-acid biosynthesis; L-threonine biosynthesis; L-threonine from L-aspartate: step 3/5.</text>
</comment>
<evidence type="ECO:0000256" key="8">
    <source>
        <dbReference type="ARBA" id="ARBA00023002"/>
    </source>
</evidence>
<dbReference type="Proteomes" id="UP000191055">
    <property type="component" value="Unassembled WGS sequence"/>
</dbReference>
<accession>A0A1T5HIH3</accession>
<evidence type="ECO:0000256" key="2">
    <source>
        <dbReference type="ARBA" id="ARBA00005062"/>
    </source>
</evidence>
<dbReference type="GO" id="GO:0050661">
    <property type="term" value="F:NADP binding"/>
    <property type="evidence" value="ECO:0007669"/>
    <property type="project" value="InterPro"/>
</dbReference>
<evidence type="ECO:0000256" key="4">
    <source>
        <dbReference type="ARBA" id="ARBA00013213"/>
    </source>
</evidence>
<evidence type="ECO:0000259" key="13">
    <source>
        <dbReference type="Pfam" id="PF03447"/>
    </source>
</evidence>
<evidence type="ECO:0000259" key="12">
    <source>
        <dbReference type="Pfam" id="PF00742"/>
    </source>
</evidence>
<evidence type="ECO:0000256" key="1">
    <source>
        <dbReference type="ARBA" id="ARBA00005056"/>
    </source>
</evidence>
<evidence type="ECO:0000256" key="9">
    <source>
        <dbReference type="ARBA" id="ARBA00023167"/>
    </source>
</evidence>
<keyword evidence="8 10" id="KW-0560">Oxidoreductase</keyword>
<dbReference type="InterPro" id="IPR005106">
    <property type="entry name" value="Asp/hSer_DH_NAD-bd"/>
</dbReference>
<dbReference type="Pfam" id="PF00742">
    <property type="entry name" value="Homoserine_dh"/>
    <property type="match status" value="1"/>
</dbReference>
<dbReference type="Gene3D" id="3.40.50.720">
    <property type="entry name" value="NAD(P)-binding Rossmann-like Domain"/>
    <property type="match status" value="1"/>
</dbReference>
<evidence type="ECO:0000256" key="11">
    <source>
        <dbReference type="RuleBase" id="RU004171"/>
    </source>
</evidence>
<dbReference type="NCBIfam" id="NF004976">
    <property type="entry name" value="PRK06349.1"/>
    <property type="match status" value="1"/>
</dbReference>
<protein>
    <recommendedName>
        <fullName evidence="5 10">Homoserine dehydrogenase</fullName>
        <ecNumber evidence="4 10">1.1.1.3</ecNumber>
    </recommendedName>
</protein>
<organism evidence="14 15">
    <name type="scientific">Alkalitalea saponilacus</name>
    <dbReference type="NCBI Taxonomy" id="889453"/>
    <lineage>
        <taxon>Bacteria</taxon>
        <taxon>Pseudomonadati</taxon>
        <taxon>Bacteroidota</taxon>
        <taxon>Bacteroidia</taxon>
        <taxon>Marinilabiliales</taxon>
        <taxon>Marinilabiliaceae</taxon>
        <taxon>Alkalitalea</taxon>
    </lineage>
</organism>
<dbReference type="InterPro" id="IPR001342">
    <property type="entry name" value="HDH_cat"/>
</dbReference>
<keyword evidence="7 10" id="KW-0791">Threonine biosynthesis</keyword>
<dbReference type="InterPro" id="IPR019811">
    <property type="entry name" value="HDH_CS"/>
</dbReference>
<dbReference type="AlphaFoldDB" id="A0A1T5HIH3"/>